<accession>A0A2I0AR10</accession>
<feature type="signal peptide" evidence="1">
    <location>
        <begin position="1"/>
        <end position="29"/>
    </location>
</feature>
<name>A0A2I0AR10_9ASPA</name>
<keyword evidence="3" id="KW-1185">Reference proteome</keyword>
<protein>
    <submittedName>
        <fullName evidence="2">Uncharacterized protein</fullName>
    </submittedName>
</protein>
<dbReference type="EMBL" id="KZ451959">
    <property type="protein sequence ID" value="PKA57980.1"/>
    <property type="molecule type" value="Genomic_DNA"/>
</dbReference>
<keyword evidence="1" id="KW-0732">Signal</keyword>
<feature type="chain" id="PRO_5014174878" evidence="1">
    <location>
        <begin position="30"/>
        <end position="136"/>
    </location>
</feature>
<evidence type="ECO:0000313" key="3">
    <source>
        <dbReference type="Proteomes" id="UP000236161"/>
    </source>
</evidence>
<evidence type="ECO:0000313" key="2">
    <source>
        <dbReference type="EMBL" id="PKA57980.1"/>
    </source>
</evidence>
<evidence type="ECO:0000256" key="1">
    <source>
        <dbReference type="SAM" id="SignalP"/>
    </source>
</evidence>
<dbReference type="Proteomes" id="UP000236161">
    <property type="component" value="Unassembled WGS sequence"/>
</dbReference>
<gene>
    <name evidence="2" type="ORF">AXF42_Ash012519</name>
</gene>
<sequence>MASINGHLTLSHAAVLLLLLLCATERASCVWTDFPANSLIVENLVALALVAHNLNHQWHNWEALIFRYVILAEYQPYHLSDCDQMWRVVFFADSHRHNANMETLIFEATIFSSRQLFRYVAAIIPIIVVPNDDPTN</sequence>
<reference evidence="2 3" key="1">
    <citation type="journal article" date="2017" name="Nature">
        <title>The Apostasia genome and the evolution of orchids.</title>
        <authorList>
            <person name="Zhang G.Q."/>
            <person name="Liu K.W."/>
            <person name="Li Z."/>
            <person name="Lohaus R."/>
            <person name="Hsiao Y.Y."/>
            <person name="Niu S.C."/>
            <person name="Wang J.Y."/>
            <person name="Lin Y.C."/>
            <person name="Xu Q."/>
            <person name="Chen L.J."/>
            <person name="Yoshida K."/>
            <person name="Fujiwara S."/>
            <person name="Wang Z.W."/>
            <person name="Zhang Y.Q."/>
            <person name="Mitsuda N."/>
            <person name="Wang M."/>
            <person name="Liu G.H."/>
            <person name="Pecoraro L."/>
            <person name="Huang H.X."/>
            <person name="Xiao X.J."/>
            <person name="Lin M."/>
            <person name="Wu X.Y."/>
            <person name="Wu W.L."/>
            <person name="Chen Y.Y."/>
            <person name="Chang S.B."/>
            <person name="Sakamoto S."/>
            <person name="Ohme-Takagi M."/>
            <person name="Yagi M."/>
            <person name="Zeng S.J."/>
            <person name="Shen C.Y."/>
            <person name="Yeh C.M."/>
            <person name="Luo Y.B."/>
            <person name="Tsai W.C."/>
            <person name="Van de Peer Y."/>
            <person name="Liu Z.J."/>
        </authorList>
    </citation>
    <scope>NUCLEOTIDE SEQUENCE [LARGE SCALE GENOMIC DNA]</scope>
    <source>
        <strain evidence="3">cv. Shenzhen</strain>
        <tissue evidence="2">Stem</tissue>
    </source>
</reference>
<dbReference type="AlphaFoldDB" id="A0A2I0AR10"/>
<proteinExistence type="predicted"/>
<organism evidence="2 3">
    <name type="scientific">Apostasia shenzhenica</name>
    <dbReference type="NCBI Taxonomy" id="1088818"/>
    <lineage>
        <taxon>Eukaryota</taxon>
        <taxon>Viridiplantae</taxon>
        <taxon>Streptophyta</taxon>
        <taxon>Embryophyta</taxon>
        <taxon>Tracheophyta</taxon>
        <taxon>Spermatophyta</taxon>
        <taxon>Magnoliopsida</taxon>
        <taxon>Liliopsida</taxon>
        <taxon>Asparagales</taxon>
        <taxon>Orchidaceae</taxon>
        <taxon>Apostasioideae</taxon>
        <taxon>Apostasia</taxon>
    </lineage>
</organism>